<dbReference type="Gene3D" id="1.10.630.10">
    <property type="entry name" value="Cytochrome P450"/>
    <property type="match status" value="1"/>
</dbReference>
<gene>
    <name evidence="8" type="ORF">GOSPT_103_00090</name>
</gene>
<dbReference type="GO" id="GO:0006707">
    <property type="term" value="P:cholesterol catabolic process"/>
    <property type="evidence" value="ECO:0007669"/>
    <property type="project" value="TreeGrafter"/>
</dbReference>
<name>H5U3X4_9ACTN</name>
<dbReference type="AlphaFoldDB" id="H5U3X4"/>
<keyword evidence="7" id="KW-0503">Monooxygenase</keyword>
<comment type="similarity">
    <text evidence="2">Belongs to the cytochrome P450 family.</text>
</comment>
<evidence type="ECO:0000256" key="2">
    <source>
        <dbReference type="ARBA" id="ARBA00010617"/>
    </source>
</evidence>
<sequence>MNTFTSRLQNTENRVVFHVIQTDGVGADQTSSSPASCPFMHQEGWDFTSPDLLEKGIPVAEFAALRKTAPVWWNAQLPGKGGGFHDGGYWVVSKHAHVREISKNNEDWATSTNGVIMRFDDEMPQDQLDVTKALLINHDPPEHTRLRKVISKAFTPRAVQALEEKLDDAARTIVRQAAGRGTGDFVHDVAVDLPLLAIADLLGVPESDRKKLFDWSNGMMNYDDPEFAGVDPQMASAEILGYGYNMAEERRKCPVDDIVSTLVNADIDGQHLDEAEFGFFFILLTVAGNETTRNAISHGMNAFLEHPDQWELFKKERPATAVDEIVRWATPVNCFQRTAKRDTQVGGVDIKQGQRVGLFYGSANYDEDVFDDPFSFNILRDPNPHVGFGGNGAHFCVGANLARMEINLMFNAIADLVPDISRLDEPRRLRHGWINGVKELQVDYGTR</sequence>
<dbReference type="InterPro" id="IPR036396">
    <property type="entry name" value="Cyt_P450_sf"/>
</dbReference>
<dbReference type="Pfam" id="PF00067">
    <property type="entry name" value="p450"/>
    <property type="match status" value="1"/>
</dbReference>
<keyword evidence="5" id="KW-0560">Oxidoreductase</keyword>
<dbReference type="Proteomes" id="UP000005845">
    <property type="component" value="Unassembled WGS sequence"/>
</dbReference>
<dbReference type="GO" id="GO:0008395">
    <property type="term" value="F:steroid hydroxylase activity"/>
    <property type="evidence" value="ECO:0007669"/>
    <property type="project" value="TreeGrafter"/>
</dbReference>
<dbReference type="InterPro" id="IPR002397">
    <property type="entry name" value="Cyt_P450_B"/>
</dbReference>
<organism evidence="8 9">
    <name type="scientific">Gordonia sputi NBRC 100414</name>
    <dbReference type="NCBI Taxonomy" id="1089453"/>
    <lineage>
        <taxon>Bacteria</taxon>
        <taxon>Bacillati</taxon>
        <taxon>Actinomycetota</taxon>
        <taxon>Actinomycetes</taxon>
        <taxon>Mycobacteriales</taxon>
        <taxon>Gordoniaceae</taxon>
        <taxon>Gordonia</taxon>
    </lineage>
</organism>
<reference evidence="8 9" key="1">
    <citation type="submission" date="2012-02" db="EMBL/GenBank/DDBJ databases">
        <title>Whole genome shotgun sequence of Gordonia sputi NBRC 100414.</title>
        <authorList>
            <person name="Yoshida I."/>
            <person name="Hosoyama A."/>
            <person name="Tsuchikane K."/>
            <person name="Katsumata H."/>
            <person name="Yamazaki S."/>
            <person name="Fujita N."/>
        </authorList>
    </citation>
    <scope>NUCLEOTIDE SEQUENCE [LARGE SCALE GENOMIC DNA]</scope>
    <source>
        <strain evidence="8 9">NBRC 100414</strain>
    </source>
</reference>
<dbReference type="InterPro" id="IPR001128">
    <property type="entry name" value="Cyt_P450"/>
</dbReference>
<keyword evidence="4" id="KW-0479">Metal-binding</keyword>
<keyword evidence="9" id="KW-1185">Reference proteome</keyword>
<dbReference type="PRINTS" id="PR00359">
    <property type="entry name" value="BP450"/>
</dbReference>
<evidence type="ECO:0000256" key="3">
    <source>
        <dbReference type="ARBA" id="ARBA00022617"/>
    </source>
</evidence>
<evidence type="ECO:0000256" key="4">
    <source>
        <dbReference type="ARBA" id="ARBA00022723"/>
    </source>
</evidence>
<accession>H5U3X4</accession>
<dbReference type="EMBL" id="BAFC01000101">
    <property type="protein sequence ID" value="GAB40432.1"/>
    <property type="molecule type" value="Genomic_DNA"/>
</dbReference>
<keyword evidence="6" id="KW-0408">Iron</keyword>
<dbReference type="GO" id="GO:0036199">
    <property type="term" value="F:cholest-4-en-3-one 26-monooxygenase activity"/>
    <property type="evidence" value="ECO:0007669"/>
    <property type="project" value="TreeGrafter"/>
</dbReference>
<dbReference type="PANTHER" id="PTHR46696:SF4">
    <property type="entry name" value="BIOTIN BIOSYNTHESIS CYTOCHROME P450"/>
    <property type="match status" value="1"/>
</dbReference>
<evidence type="ECO:0000256" key="7">
    <source>
        <dbReference type="ARBA" id="ARBA00023033"/>
    </source>
</evidence>
<dbReference type="GO" id="GO:0005506">
    <property type="term" value="F:iron ion binding"/>
    <property type="evidence" value="ECO:0007669"/>
    <property type="project" value="InterPro"/>
</dbReference>
<evidence type="ECO:0000256" key="6">
    <source>
        <dbReference type="ARBA" id="ARBA00023004"/>
    </source>
</evidence>
<evidence type="ECO:0000256" key="5">
    <source>
        <dbReference type="ARBA" id="ARBA00023002"/>
    </source>
</evidence>
<proteinExistence type="inferred from homology"/>
<dbReference type="FunFam" id="1.10.630.10:FF:000018">
    <property type="entry name" value="Cytochrome P450 monooxygenase"/>
    <property type="match status" value="1"/>
</dbReference>
<dbReference type="GO" id="GO:0020037">
    <property type="term" value="F:heme binding"/>
    <property type="evidence" value="ECO:0007669"/>
    <property type="project" value="InterPro"/>
</dbReference>
<comment type="caution">
    <text evidence="8">The sequence shown here is derived from an EMBL/GenBank/DDBJ whole genome shotgun (WGS) entry which is preliminary data.</text>
</comment>
<keyword evidence="3" id="KW-0349">Heme</keyword>
<dbReference type="SUPFAM" id="SSF48264">
    <property type="entry name" value="Cytochrome P450"/>
    <property type="match status" value="1"/>
</dbReference>
<evidence type="ECO:0000256" key="1">
    <source>
        <dbReference type="ARBA" id="ARBA00001971"/>
    </source>
</evidence>
<evidence type="ECO:0000313" key="8">
    <source>
        <dbReference type="EMBL" id="GAB40432.1"/>
    </source>
</evidence>
<comment type="cofactor">
    <cofactor evidence="1">
        <name>heme</name>
        <dbReference type="ChEBI" id="CHEBI:30413"/>
    </cofactor>
</comment>
<dbReference type="eggNOG" id="COG2124">
    <property type="taxonomic scope" value="Bacteria"/>
</dbReference>
<dbReference type="PANTHER" id="PTHR46696">
    <property type="entry name" value="P450, PUTATIVE (EUROFUNG)-RELATED"/>
    <property type="match status" value="1"/>
</dbReference>
<evidence type="ECO:0000313" key="9">
    <source>
        <dbReference type="Proteomes" id="UP000005845"/>
    </source>
</evidence>
<protein>
    <submittedName>
        <fullName evidence="8">Putative cytochrome P450</fullName>
    </submittedName>
</protein>
<dbReference type="CDD" id="cd11033">
    <property type="entry name" value="CYP142-like"/>
    <property type="match status" value="1"/>
</dbReference>